<keyword evidence="4" id="KW-1185">Reference proteome</keyword>
<evidence type="ECO:0000259" key="1">
    <source>
        <dbReference type="Pfam" id="PF13598"/>
    </source>
</evidence>
<gene>
    <name evidence="3" type="ORF">H0I39_08230</name>
</gene>
<dbReference type="Proteomes" id="UP000589716">
    <property type="component" value="Unassembled WGS sequence"/>
</dbReference>
<dbReference type="AlphaFoldDB" id="A0A853IMT1"/>
<reference evidence="3 4" key="1">
    <citation type="submission" date="2020-07" db="EMBL/GenBank/DDBJ databases">
        <authorList>
            <person name="Maaloum M."/>
        </authorList>
    </citation>
    <scope>NUCLEOTIDE SEQUENCE [LARGE SCALE GENOMIC DNA]</scope>
    <source>
        <strain evidence="3 4">GCS-AN-3</strain>
    </source>
</reference>
<sequence length="527" mass="56527">MLALCALSPAQAQSTETRADASRVVRVKVYPGSATVERTLRLAPGARQAIFACLPAGLDAASLQVSSDATVRVGELAVRQQARELLGNACASPLDERIRGLEDQIAALQAESAGIGYAAGYLKSFENAGNGEGRATPPAQIGATVTALRQSAREALTRQHQIKRQQEALERDLKPLLAERDRAGAQGARVSTVQVTLAAPQGGELRLSYQVRGPSWQPSYRATLDSATKQVRLERQALVAQATGEDWDGVQLTLSTGQPGAATQGPLPRPWRVGIEPPVQPMPAPAMAPAPALAAAPMSRARVAATDAAEAMPSFDVSVFDGSFATEFAVPQRISVPSSGQRVTLSLGEHLADTTLKVRTTPALDATAYLIAEIAPPPGVWPAGPVNLYRDGAYVGNGRFDTAQLGRQGLAFGRDELVSVRMEQPQRTDGTGGFIGSRNERRVSRLYTVENRHRDGITLQVLDAAPVPEHEDVRVESRYQPEPQSQRWNDQPGTVLWAQPLPAGATQRFSAEHVITWPKDARLRERP</sequence>
<protein>
    <submittedName>
        <fullName evidence="3">DUF4139 domain-containing protein</fullName>
    </submittedName>
</protein>
<evidence type="ECO:0000259" key="2">
    <source>
        <dbReference type="Pfam" id="PF13600"/>
    </source>
</evidence>
<name>A0A853IMT1_9BURK</name>
<comment type="caution">
    <text evidence="3">The sequence shown here is derived from an EMBL/GenBank/DDBJ whole genome shotgun (WGS) entry which is preliminary data.</text>
</comment>
<accession>A0A853IMT1</accession>
<dbReference type="Pfam" id="PF13600">
    <property type="entry name" value="DUF4140"/>
    <property type="match status" value="1"/>
</dbReference>
<proteinExistence type="predicted"/>
<feature type="domain" description="DUF4140" evidence="2">
    <location>
        <begin position="27"/>
        <end position="113"/>
    </location>
</feature>
<organism evidence="3 4">
    <name type="scientific">Ottowia beijingensis</name>
    <dbReference type="NCBI Taxonomy" id="1207057"/>
    <lineage>
        <taxon>Bacteria</taxon>
        <taxon>Pseudomonadati</taxon>
        <taxon>Pseudomonadota</taxon>
        <taxon>Betaproteobacteria</taxon>
        <taxon>Burkholderiales</taxon>
        <taxon>Comamonadaceae</taxon>
        <taxon>Ottowia</taxon>
    </lineage>
</organism>
<dbReference type="Pfam" id="PF13598">
    <property type="entry name" value="DUF4139"/>
    <property type="match status" value="1"/>
</dbReference>
<dbReference type="PANTHER" id="PTHR31005">
    <property type="entry name" value="DUF4139 DOMAIN-CONTAINING PROTEIN"/>
    <property type="match status" value="1"/>
</dbReference>
<dbReference type="NCBIfam" id="TIGR02231">
    <property type="entry name" value="mucoidy inhibitor MuiA family protein"/>
    <property type="match status" value="1"/>
</dbReference>
<evidence type="ECO:0000313" key="3">
    <source>
        <dbReference type="EMBL" id="NZA01736.1"/>
    </source>
</evidence>
<evidence type="ECO:0000313" key="4">
    <source>
        <dbReference type="Proteomes" id="UP000589716"/>
    </source>
</evidence>
<dbReference type="PANTHER" id="PTHR31005:SF8">
    <property type="entry name" value="DUF4139 DOMAIN-CONTAINING PROTEIN"/>
    <property type="match status" value="1"/>
</dbReference>
<feature type="domain" description="DUF4139" evidence="1">
    <location>
        <begin position="205"/>
        <end position="519"/>
    </location>
</feature>
<dbReference type="InterPro" id="IPR025554">
    <property type="entry name" value="DUF4140"/>
</dbReference>
<dbReference type="InterPro" id="IPR037291">
    <property type="entry name" value="DUF4139"/>
</dbReference>
<dbReference type="EMBL" id="JACCKX010000001">
    <property type="protein sequence ID" value="NZA01736.1"/>
    <property type="molecule type" value="Genomic_DNA"/>
</dbReference>
<dbReference type="RefSeq" id="WP_180550150.1">
    <property type="nucleotide sequence ID" value="NZ_JACCKX010000001.1"/>
</dbReference>
<dbReference type="InterPro" id="IPR011935">
    <property type="entry name" value="CHP02231"/>
</dbReference>